<dbReference type="eggNOG" id="COG2932">
    <property type="taxonomic scope" value="Bacteria"/>
</dbReference>
<keyword evidence="3" id="KW-0804">Transcription</keyword>
<dbReference type="PATRIC" id="fig|882.5.peg.2383"/>
<evidence type="ECO:0000256" key="2">
    <source>
        <dbReference type="ARBA" id="ARBA00023125"/>
    </source>
</evidence>
<dbReference type="InterPro" id="IPR015927">
    <property type="entry name" value="Peptidase_S24_S26A/B/C"/>
</dbReference>
<dbReference type="OrthoDB" id="5363392at2"/>
<protein>
    <submittedName>
        <fullName evidence="5">Transcriptional regulator, putative</fullName>
    </submittedName>
</protein>
<dbReference type="STRING" id="882.DVU_2633"/>
<accession>Q728H0</accession>
<dbReference type="HOGENOM" id="CLU_066192_1_2_7"/>
<dbReference type="SUPFAM" id="SSF51306">
    <property type="entry name" value="LexA/Signal peptidase"/>
    <property type="match status" value="1"/>
</dbReference>
<reference evidence="5 6" key="1">
    <citation type="journal article" date="2004" name="Nat. Biotechnol.">
        <title>The genome sequence of the anaerobic, sulfate-reducing bacterium Desulfovibrio vulgaris Hildenborough.</title>
        <authorList>
            <person name="Heidelberg J.F."/>
            <person name="Seshadri R."/>
            <person name="Haveman S.A."/>
            <person name="Hemme C.L."/>
            <person name="Paulsen I.T."/>
            <person name="Kolonay J.F."/>
            <person name="Eisen J.A."/>
            <person name="Ward N."/>
            <person name="Methe B."/>
            <person name="Brinkac L.M."/>
            <person name="Daugherty S.C."/>
            <person name="Deboy R.T."/>
            <person name="Dodson R.J."/>
            <person name="Durkin A.S."/>
            <person name="Madupu R."/>
            <person name="Nelson W.C."/>
            <person name="Sullivan S.A."/>
            <person name="Fouts D."/>
            <person name="Haft D.H."/>
            <person name="Selengut J."/>
            <person name="Peterson J.D."/>
            <person name="Davidsen T.M."/>
            <person name="Zafar N."/>
            <person name="Zhou L."/>
            <person name="Radune D."/>
            <person name="Dimitrov G."/>
            <person name="Hance M."/>
            <person name="Tran K."/>
            <person name="Khouri H."/>
            <person name="Gill J."/>
            <person name="Utterback T.R."/>
            <person name="Feldblyum T.V."/>
            <person name="Wall J.D."/>
            <person name="Voordouw G."/>
            <person name="Fraser C.M."/>
        </authorList>
    </citation>
    <scope>NUCLEOTIDE SEQUENCE [LARGE SCALE GENOMIC DNA]</scope>
    <source>
        <strain evidence="6">ATCC 29579 / DSM 644 / NCIMB 8303 / VKM B-1760 / Hildenborough</strain>
    </source>
</reference>
<evidence type="ECO:0000256" key="3">
    <source>
        <dbReference type="ARBA" id="ARBA00023163"/>
    </source>
</evidence>
<dbReference type="PANTHER" id="PTHR40661">
    <property type="match status" value="1"/>
</dbReference>
<keyword evidence="2" id="KW-0238">DNA-binding</keyword>
<dbReference type="PANTHER" id="PTHR40661:SF3">
    <property type="entry name" value="FELS-1 PROPHAGE TRANSCRIPTIONAL REGULATOR"/>
    <property type="match status" value="1"/>
</dbReference>
<dbReference type="InterPro" id="IPR001387">
    <property type="entry name" value="Cro/C1-type_HTH"/>
</dbReference>
<dbReference type="Pfam" id="PF00717">
    <property type="entry name" value="Peptidase_S24"/>
    <property type="match status" value="1"/>
</dbReference>
<dbReference type="InterPro" id="IPR039418">
    <property type="entry name" value="LexA-like"/>
</dbReference>
<dbReference type="EnsemblBacteria" id="AAS97105">
    <property type="protein sequence ID" value="AAS97105"/>
    <property type="gene ID" value="DVU_2633"/>
</dbReference>
<sequence>MSGQLHKMWYFPHMNQHEATVTDGDELQQFIAEAIALVGGVRALASIAGVSERTVYAWKNGERFPSRTNLNRLSEHLEHLSRQGYSPSAPQPHWRALRERMPGSYAPQQPDDTDRLTEEFVFVDKAEARPSAGGGSLETSARAETRYAFRLDWVLQKTPTSEGLRMMEVAGRSMENTLHNGDLVLVNERDVHLVEDRVYVVRVHDEIYVKRFARTPGCYHFRGDNRELAYQDISIDPRDENLDWEVIGRVLWAGKEL</sequence>
<keyword evidence="1" id="KW-0805">Transcription regulation</keyword>
<dbReference type="InterPro" id="IPR010982">
    <property type="entry name" value="Lambda_DNA-bd_dom_sf"/>
</dbReference>
<evidence type="ECO:0000313" key="5">
    <source>
        <dbReference type="EMBL" id="AAS97105.1"/>
    </source>
</evidence>
<dbReference type="PaxDb" id="882-DVU_2633"/>
<dbReference type="CDD" id="cd00093">
    <property type="entry name" value="HTH_XRE"/>
    <property type="match status" value="1"/>
</dbReference>
<evidence type="ECO:0000259" key="4">
    <source>
        <dbReference type="Pfam" id="PF00717"/>
    </source>
</evidence>
<dbReference type="GO" id="GO:0003677">
    <property type="term" value="F:DNA binding"/>
    <property type="evidence" value="ECO:0007669"/>
    <property type="project" value="UniProtKB-KW"/>
</dbReference>
<dbReference type="EMBL" id="AE017285">
    <property type="protein sequence ID" value="AAS97105.1"/>
    <property type="molecule type" value="Genomic_DNA"/>
</dbReference>
<feature type="domain" description="Peptidase S24/S26A/S26B/S26C" evidence="4">
    <location>
        <begin position="130"/>
        <end position="250"/>
    </location>
</feature>
<proteinExistence type="predicted"/>
<organism evidence="5 6">
    <name type="scientific">Nitratidesulfovibrio vulgaris (strain ATCC 29579 / DSM 644 / CCUG 34227 / NCIMB 8303 / VKM B-1760 / Hildenborough)</name>
    <name type="common">Desulfovibrio vulgaris</name>
    <dbReference type="NCBI Taxonomy" id="882"/>
    <lineage>
        <taxon>Bacteria</taxon>
        <taxon>Pseudomonadati</taxon>
        <taxon>Thermodesulfobacteriota</taxon>
        <taxon>Desulfovibrionia</taxon>
        <taxon>Desulfovibrionales</taxon>
        <taxon>Desulfovibrionaceae</taxon>
        <taxon>Nitratidesulfovibrio</taxon>
    </lineage>
</organism>
<keyword evidence="6" id="KW-1185">Reference proteome</keyword>
<dbReference type="DNASU" id="2795250"/>
<gene>
    <name evidence="5" type="ordered locus">DVU_2633</name>
</gene>
<dbReference type="Gene3D" id="2.10.109.10">
    <property type="entry name" value="Umud Fragment, subunit A"/>
    <property type="match status" value="1"/>
</dbReference>
<name>Q728H0_NITV2</name>
<dbReference type="AlphaFoldDB" id="Q728H0"/>
<dbReference type="KEGG" id="dvu:DVU_2633"/>
<dbReference type="SUPFAM" id="SSF47413">
    <property type="entry name" value="lambda repressor-like DNA-binding domains"/>
    <property type="match status" value="1"/>
</dbReference>
<dbReference type="Proteomes" id="UP000002194">
    <property type="component" value="Chromosome"/>
</dbReference>
<dbReference type="Gene3D" id="1.10.260.40">
    <property type="entry name" value="lambda repressor-like DNA-binding domains"/>
    <property type="match status" value="1"/>
</dbReference>
<dbReference type="PhylomeDB" id="Q728H0"/>
<dbReference type="CDD" id="cd06529">
    <property type="entry name" value="S24_LexA-like"/>
    <property type="match status" value="1"/>
</dbReference>
<evidence type="ECO:0000313" key="6">
    <source>
        <dbReference type="Proteomes" id="UP000002194"/>
    </source>
</evidence>
<dbReference type="InterPro" id="IPR036286">
    <property type="entry name" value="LexA/Signal_pep-like_sf"/>
</dbReference>
<evidence type="ECO:0000256" key="1">
    <source>
        <dbReference type="ARBA" id="ARBA00023015"/>
    </source>
</evidence>